<reference evidence="2" key="2">
    <citation type="submission" date="2021-04" db="EMBL/GenBank/DDBJ databases">
        <authorList>
            <person name="Gilroy R."/>
        </authorList>
    </citation>
    <scope>NUCLEOTIDE SEQUENCE</scope>
    <source>
        <strain evidence="2">ChiGjej1B1-98</strain>
    </source>
</reference>
<keyword evidence="1" id="KW-0472">Membrane</keyword>
<sequence length="168" mass="18063">MLFDFVGDLFIQLAQFVTGLDLWLQMLSLMAIGAIPFIESYLGSFLGTIVGVNPFIAVAAAVLGNIVCTFVLIALASRVREAATRGRERPAEKELTGRRKKVVTYLERFGVPGVTLLGPLVVASQITAPTLVAVGAKKSNVYLWTAISIALWGILFGFFGELLISLAT</sequence>
<evidence type="ECO:0008006" key="4">
    <source>
        <dbReference type="Google" id="ProtNLM"/>
    </source>
</evidence>
<evidence type="ECO:0000313" key="2">
    <source>
        <dbReference type="EMBL" id="HIY65108.1"/>
    </source>
</evidence>
<dbReference type="AlphaFoldDB" id="A0A9D1YT03"/>
<name>A0A9D1YT03_9MICO</name>
<dbReference type="EMBL" id="DXDC01000069">
    <property type="protein sequence ID" value="HIY65108.1"/>
    <property type="molecule type" value="Genomic_DNA"/>
</dbReference>
<feature type="transmembrane region" description="Helical" evidence="1">
    <location>
        <begin position="141"/>
        <end position="164"/>
    </location>
</feature>
<gene>
    <name evidence="2" type="ORF">H9830_02385</name>
</gene>
<organism evidence="2 3">
    <name type="scientific">Candidatus Agrococcus pullicola</name>
    <dbReference type="NCBI Taxonomy" id="2838429"/>
    <lineage>
        <taxon>Bacteria</taxon>
        <taxon>Bacillati</taxon>
        <taxon>Actinomycetota</taxon>
        <taxon>Actinomycetes</taxon>
        <taxon>Micrococcales</taxon>
        <taxon>Microbacteriaceae</taxon>
        <taxon>Agrococcus</taxon>
    </lineage>
</organism>
<evidence type="ECO:0000313" key="3">
    <source>
        <dbReference type="Proteomes" id="UP000824005"/>
    </source>
</evidence>
<evidence type="ECO:0000256" key="1">
    <source>
        <dbReference type="SAM" id="Phobius"/>
    </source>
</evidence>
<accession>A0A9D1YT03</accession>
<dbReference type="Proteomes" id="UP000824005">
    <property type="component" value="Unassembled WGS sequence"/>
</dbReference>
<feature type="transmembrane region" description="Helical" evidence="1">
    <location>
        <begin position="109"/>
        <end position="135"/>
    </location>
</feature>
<protein>
    <recommendedName>
        <fullName evidence="4">Small multidrug efflux protein</fullName>
    </recommendedName>
</protein>
<proteinExistence type="predicted"/>
<comment type="caution">
    <text evidence="2">The sequence shown here is derived from an EMBL/GenBank/DDBJ whole genome shotgun (WGS) entry which is preliminary data.</text>
</comment>
<keyword evidence="1" id="KW-0812">Transmembrane</keyword>
<reference evidence="2" key="1">
    <citation type="journal article" date="2021" name="PeerJ">
        <title>Extensive microbial diversity within the chicken gut microbiome revealed by metagenomics and culture.</title>
        <authorList>
            <person name="Gilroy R."/>
            <person name="Ravi A."/>
            <person name="Getino M."/>
            <person name="Pursley I."/>
            <person name="Horton D.L."/>
            <person name="Alikhan N.F."/>
            <person name="Baker D."/>
            <person name="Gharbi K."/>
            <person name="Hall N."/>
            <person name="Watson M."/>
            <person name="Adriaenssens E.M."/>
            <person name="Foster-Nyarko E."/>
            <person name="Jarju S."/>
            <person name="Secka A."/>
            <person name="Antonio M."/>
            <person name="Oren A."/>
            <person name="Chaudhuri R.R."/>
            <person name="La Ragione R."/>
            <person name="Hildebrand F."/>
            <person name="Pallen M.J."/>
        </authorList>
    </citation>
    <scope>NUCLEOTIDE SEQUENCE</scope>
    <source>
        <strain evidence="2">ChiGjej1B1-98</strain>
    </source>
</reference>
<feature type="transmembrane region" description="Helical" evidence="1">
    <location>
        <begin position="22"/>
        <end position="43"/>
    </location>
</feature>
<feature type="transmembrane region" description="Helical" evidence="1">
    <location>
        <begin position="55"/>
        <end position="77"/>
    </location>
</feature>
<keyword evidence="1" id="KW-1133">Transmembrane helix</keyword>